<dbReference type="OrthoDB" id="4091967at2759"/>
<name>A0A8H8DDV3_9ASCO</name>
<evidence type="ECO:0008006" key="5">
    <source>
        <dbReference type="Google" id="ProtNLM"/>
    </source>
</evidence>
<protein>
    <recommendedName>
        <fullName evidence="5">Opaque-phase-specific protein OP4</fullName>
    </recommendedName>
</protein>
<dbReference type="GeneID" id="93649619"/>
<evidence type="ECO:0000313" key="3">
    <source>
        <dbReference type="EMBL" id="KAG5421897.1"/>
    </source>
</evidence>
<evidence type="ECO:0000256" key="2">
    <source>
        <dbReference type="SAM" id="SignalP"/>
    </source>
</evidence>
<feature type="signal peptide" evidence="2">
    <location>
        <begin position="1"/>
        <end position="19"/>
    </location>
</feature>
<dbReference type="EMBL" id="JAEOAQ010000001">
    <property type="protein sequence ID" value="KAG5421897.1"/>
    <property type="molecule type" value="Genomic_DNA"/>
</dbReference>
<feature type="compositionally biased region" description="Basic residues" evidence="1">
    <location>
        <begin position="338"/>
        <end position="350"/>
    </location>
</feature>
<evidence type="ECO:0000313" key="4">
    <source>
        <dbReference type="Proteomes" id="UP000669133"/>
    </source>
</evidence>
<evidence type="ECO:0000256" key="1">
    <source>
        <dbReference type="SAM" id="MobiDB-lite"/>
    </source>
</evidence>
<sequence length="350" mass="37777">MKFTTSTAVATALAATASAASIEHQQPNLVARQDVERALSSLPGKFDVVKRDGQPDLAALAAHIDNYRFKRDAIDMEISKRDYAIVTDVLTAINQSQLAPKILQYFVTNKDLEPIIINVLIAVMKSGFISLQSVLDALVQSNLAVNVINDLISDCSLYAELFNAAAQIIENLAQKVEQLISQGVNSLITRDINDDSLDAFVVNFDKRDINLDDVVDNLLDSLYKSGLATSVVKDVLTNSAYIPFATDLIKAMLANNLIDLSSIIDALKQSGLITQLFQKFLNWGTLQTVAETAFAALAGECSANNNGGTSTPSTGSGSGSNSGSGSVTSNVGSVDPCKKRRRVRRRRRNY</sequence>
<feature type="compositionally biased region" description="Low complexity" evidence="1">
    <location>
        <begin position="323"/>
        <end position="334"/>
    </location>
</feature>
<feature type="region of interest" description="Disordered" evidence="1">
    <location>
        <begin position="307"/>
        <end position="350"/>
    </location>
</feature>
<dbReference type="AlphaFoldDB" id="A0A8H8DDV3"/>
<dbReference type="RefSeq" id="XP_067551013.1">
    <property type="nucleotide sequence ID" value="XM_067695413.1"/>
</dbReference>
<keyword evidence="4" id="KW-1185">Reference proteome</keyword>
<gene>
    <name evidence="3" type="ORF">I9W82_000990</name>
</gene>
<accession>A0A8H8DDV3</accession>
<organism evidence="3 4">
    <name type="scientific">Candida metapsilosis</name>
    <dbReference type="NCBI Taxonomy" id="273372"/>
    <lineage>
        <taxon>Eukaryota</taxon>
        <taxon>Fungi</taxon>
        <taxon>Dikarya</taxon>
        <taxon>Ascomycota</taxon>
        <taxon>Saccharomycotina</taxon>
        <taxon>Pichiomycetes</taxon>
        <taxon>Debaryomycetaceae</taxon>
        <taxon>Candida/Lodderomyces clade</taxon>
        <taxon>Candida</taxon>
    </lineage>
</organism>
<proteinExistence type="predicted"/>
<reference evidence="3 4" key="1">
    <citation type="submission" date="2020-12" db="EMBL/GenBank/DDBJ databases">
        <title>Effect of drift, selection, and recombination on the evolution of hybrid genomes in Candida yeast pathogens.</title>
        <authorList>
            <person name="Mixao V."/>
            <person name="Ksiezopolska E."/>
            <person name="Saus E."/>
            <person name="Boekhout T."/>
            <person name="Gacser A."/>
            <person name="Gabaldon T."/>
        </authorList>
    </citation>
    <scope>NUCLEOTIDE SEQUENCE [LARGE SCALE GENOMIC DNA]</scope>
    <source>
        <strain evidence="3 4">BP57</strain>
    </source>
</reference>
<feature type="chain" id="PRO_5034518271" description="Opaque-phase-specific protein OP4" evidence="2">
    <location>
        <begin position="20"/>
        <end position="350"/>
    </location>
</feature>
<dbReference type="Proteomes" id="UP000669133">
    <property type="component" value="Unassembled WGS sequence"/>
</dbReference>
<comment type="caution">
    <text evidence="3">The sequence shown here is derived from an EMBL/GenBank/DDBJ whole genome shotgun (WGS) entry which is preliminary data.</text>
</comment>
<keyword evidence="2" id="KW-0732">Signal</keyword>